<dbReference type="PANTHER" id="PTHR11839:SF18">
    <property type="entry name" value="NUDIX HYDROLASE DOMAIN-CONTAINING PROTEIN"/>
    <property type="match status" value="1"/>
</dbReference>
<evidence type="ECO:0000256" key="4">
    <source>
        <dbReference type="ARBA" id="ARBA00016377"/>
    </source>
</evidence>
<name>A0A0S4M6G5_9BURK</name>
<dbReference type="Proteomes" id="UP000198651">
    <property type="component" value="Chromosome I"/>
</dbReference>
<organism evidence="9 10">
    <name type="scientific">Candidatus Ichthyocystis hellenicum</name>
    <dbReference type="NCBI Taxonomy" id="1561003"/>
    <lineage>
        <taxon>Bacteria</taxon>
        <taxon>Pseudomonadati</taxon>
        <taxon>Pseudomonadota</taxon>
        <taxon>Betaproteobacteria</taxon>
        <taxon>Burkholderiales</taxon>
        <taxon>Candidatus Ichthyocystis</taxon>
    </lineage>
</organism>
<dbReference type="RefSeq" id="WP_092343603.1">
    <property type="nucleotide sequence ID" value="NZ_LN906597.1"/>
</dbReference>
<comment type="cofactor">
    <cofactor evidence="2">
        <name>Mg(2+)</name>
        <dbReference type="ChEBI" id="CHEBI:18420"/>
    </cofactor>
</comment>
<reference evidence="10" key="1">
    <citation type="submission" date="2015-11" db="EMBL/GenBank/DDBJ databases">
        <authorList>
            <person name="Seth-Smith H.M.B."/>
        </authorList>
    </citation>
    <scope>NUCLEOTIDE SEQUENCE [LARGE SCALE GENOMIC DNA]</scope>
    <source>
        <strain evidence="10">2013Ark11</strain>
    </source>
</reference>
<dbReference type="PROSITE" id="PS00893">
    <property type="entry name" value="NUDIX_BOX"/>
    <property type="match status" value="1"/>
</dbReference>
<dbReference type="GO" id="GO:0019693">
    <property type="term" value="P:ribose phosphate metabolic process"/>
    <property type="evidence" value="ECO:0007669"/>
    <property type="project" value="TreeGrafter"/>
</dbReference>
<keyword evidence="5" id="KW-0378">Hydrolase</keyword>
<dbReference type="GO" id="GO:0016787">
    <property type="term" value="F:hydrolase activity"/>
    <property type="evidence" value="ECO:0007669"/>
    <property type="project" value="UniProtKB-KW"/>
</dbReference>
<dbReference type="EMBL" id="LN906597">
    <property type="protein sequence ID" value="CUT17862.1"/>
    <property type="molecule type" value="Genomic_DNA"/>
</dbReference>
<dbReference type="InterPro" id="IPR000086">
    <property type="entry name" value="NUDIX_hydrolase_dom"/>
</dbReference>
<dbReference type="OrthoDB" id="9806150at2"/>
<dbReference type="InterPro" id="IPR020084">
    <property type="entry name" value="NUDIX_hydrolase_CS"/>
</dbReference>
<dbReference type="GO" id="GO:0005829">
    <property type="term" value="C:cytosol"/>
    <property type="evidence" value="ECO:0007669"/>
    <property type="project" value="TreeGrafter"/>
</dbReference>
<protein>
    <recommendedName>
        <fullName evidence="4">GDP-mannose pyrophosphatase</fullName>
    </recommendedName>
    <alternativeName>
        <fullName evidence="6">GDP-mannose hydrolase</fullName>
    </alternativeName>
    <alternativeName>
        <fullName evidence="7">GDPMK</fullName>
    </alternativeName>
</protein>
<gene>
    <name evidence="9" type="ORF">Ark11_1046</name>
</gene>
<dbReference type="AlphaFoldDB" id="A0A0S4M6G5"/>
<evidence type="ECO:0000256" key="2">
    <source>
        <dbReference type="ARBA" id="ARBA00001946"/>
    </source>
</evidence>
<comment type="similarity">
    <text evidence="3">Belongs to the Nudix hydrolase family. NudK subfamily.</text>
</comment>
<keyword evidence="10" id="KW-1185">Reference proteome</keyword>
<evidence type="ECO:0000256" key="1">
    <source>
        <dbReference type="ARBA" id="ARBA00000847"/>
    </source>
</evidence>
<dbReference type="Gene3D" id="3.90.79.10">
    <property type="entry name" value="Nucleoside Triphosphate Pyrophosphohydrolase"/>
    <property type="match status" value="1"/>
</dbReference>
<accession>A0A0S4M6G5</accession>
<dbReference type="PROSITE" id="PS51462">
    <property type="entry name" value="NUDIX"/>
    <property type="match status" value="1"/>
</dbReference>
<dbReference type="PANTHER" id="PTHR11839">
    <property type="entry name" value="UDP/ADP-SUGAR PYROPHOSPHATASE"/>
    <property type="match status" value="1"/>
</dbReference>
<dbReference type="STRING" id="1561003.Ark11_1046"/>
<comment type="catalytic activity">
    <reaction evidence="1">
        <text>GDP-alpha-D-mannose + H2O = alpha-D-mannose 1-phosphate + GMP + 2 H(+)</text>
        <dbReference type="Rhea" id="RHEA:27978"/>
        <dbReference type="ChEBI" id="CHEBI:15377"/>
        <dbReference type="ChEBI" id="CHEBI:15378"/>
        <dbReference type="ChEBI" id="CHEBI:57527"/>
        <dbReference type="ChEBI" id="CHEBI:58115"/>
        <dbReference type="ChEBI" id="CHEBI:58409"/>
    </reaction>
</comment>
<evidence type="ECO:0000256" key="5">
    <source>
        <dbReference type="ARBA" id="ARBA00022801"/>
    </source>
</evidence>
<dbReference type="SUPFAM" id="SSF55811">
    <property type="entry name" value="Nudix"/>
    <property type="match status" value="1"/>
</dbReference>
<dbReference type="InterPro" id="IPR015797">
    <property type="entry name" value="NUDIX_hydrolase-like_dom_sf"/>
</dbReference>
<evidence type="ECO:0000256" key="6">
    <source>
        <dbReference type="ARBA" id="ARBA00032162"/>
    </source>
</evidence>
<evidence type="ECO:0000259" key="8">
    <source>
        <dbReference type="PROSITE" id="PS51462"/>
    </source>
</evidence>
<sequence>MSKIYDPPGSNHDVCEGDERLVEEVCDSRFLFTMGALSLKEDTVVLSDRSLAHRRYFSHPGAVVIAGVMNDQYLFIRQYRCACSQIFWEFPAGKIDPYEEPLEAAKREFVEEGGVKAKKWEFMGCFYPCIGYSSEKMYLYYASELEMVGQDPDDGEFVNCFFLGFDKIREMLTHGSITDAKTLAALTILTTHGLFSFS</sequence>
<evidence type="ECO:0000256" key="7">
    <source>
        <dbReference type="ARBA" id="ARBA00032272"/>
    </source>
</evidence>
<evidence type="ECO:0000256" key="3">
    <source>
        <dbReference type="ARBA" id="ARBA00007275"/>
    </source>
</evidence>
<dbReference type="GO" id="GO:0006753">
    <property type="term" value="P:nucleoside phosphate metabolic process"/>
    <property type="evidence" value="ECO:0007669"/>
    <property type="project" value="TreeGrafter"/>
</dbReference>
<feature type="domain" description="Nudix hydrolase" evidence="8">
    <location>
        <begin position="57"/>
        <end position="185"/>
    </location>
</feature>
<evidence type="ECO:0000313" key="9">
    <source>
        <dbReference type="EMBL" id="CUT17862.1"/>
    </source>
</evidence>
<proteinExistence type="inferred from homology"/>
<evidence type="ECO:0000313" key="10">
    <source>
        <dbReference type="Proteomes" id="UP000198651"/>
    </source>
</evidence>
<dbReference type="Pfam" id="PF00293">
    <property type="entry name" value="NUDIX"/>
    <property type="match status" value="1"/>
</dbReference>